<keyword evidence="3" id="KW-1185">Reference proteome</keyword>
<evidence type="ECO:0000313" key="3">
    <source>
        <dbReference type="Proteomes" id="UP000542210"/>
    </source>
</evidence>
<accession>A0A7W7DEJ9</accession>
<dbReference type="EMBL" id="JACHND010000001">
    <property type="protein sequence ID" value="MBB4703893.1"/>
    <property type="molecule type" value="Genomic_DNA"/>
</dbReference>
<proteinExistence type="predicted"/>
<name>A0A7W7DEJ9_9ACTN</name>
<feature type="signal peptide" evidence="1">
    <location>
        <begin position="1"/>
        <end position="22"/>
    </location>
</feature>
<evidence type="ECO:0000313" key="2">
    <source>
        <dbReference type="EMBL" id="MBB4703893.1"/>
    </source>
</evidence>
<organism evidence="2 3">
    <name type="scientific">Sphaerisporangium siamense</name>
    <dbReference type="NCBI Taxonomy" id="795645"/>
    <lineage>
        <taxon>Bacteria</taxon>
        <taxon>Bacillati</taxon>
        <taxon>Actinomycetota</taxon>
        <taxon>Actinomycetes</taxon>
        <taxon>Streptosporangiales</taxon>
        <taxon>Streptosporangiaceae</taxon>
        <taxon>Sphaerisporangium</taxon>
    </lineage>
</organism>
<dbReference type="Proteomes" id="UP000542210">
    <property type="component" value="Unassembled WGS sequence"/>
</dbReference>
<gene>
    <name evidence="2" type="ORF">BJ982_005437</name>
</gene>
<reference evidence="2 3" key="1">
    <citation type="submission" date="2020-08" db="EMBL/GenBank/DDBJ databases">
        <title>Sequencing the genomes of 1000 actinobacteria strains.</title>
        <authorList>
            <person name="Klenk H.-P."/>
        </authorList>
    </citation>
    <scope>NUCLEOTIDE SEQUENCE [LARGE SCALE GENOMIC DNA]</scope>
    <source>
        <strain evidence="2 3">DSM 45784</strain>
    </source>
</reference>
<dbReference type="AlphaFoldDB" id="A0A7W7DEJ9"/>
<comment type="caution">
    <text evidence="2">The sequence shown here is derived from an EMBL/GenBank/DDBJ whole genome shotgun (WGS) entry which is preliminary data.</text>
</comment>
<dbReference type="RefSeq" id="WP_203958804.1">
    <property type="nucleotide sequence ID" value="NZ_BOOV01000001.1"/>
</dbReference>
<evidence type="ECO:0000256" key="1">
    <source>
        <dbReference type="SAM" id="SignalP"/>
    </source>
</evidence>
<feature type="chain" id="PRO_5038822288" evidence="1">
    <location>
        <begin position="23"/>
        <end position="91"/>
    </location>
</feature>
<protein>
    <submittedName>
        <fullName evidence="2">Uncharacterized protein</fullName>
    </submittedName>
</protein>
<sequence length="91" mass="9678">MMGSLLTAFAGLLVLAVGKATHGDLFPAAFAAGITVATFGPRRRASFEHFGALITPSLPHSSTDIVVARGFGDEHDVPTWFGRLRGRERTP</sequence>
<keyword evidence="1" id="KW-0732">Signal</keyword>